<evidence type="ECO:0000256" key="1">
    <source>
        <dbReference type="ARBA" id="ARBA00008455"/>
    </source>
</evidence>
<dbReference type="GO" id="GO:0008234">
    <property type="term" value="F:cysteine-type peptidase activity"/>
    <property type="evidence" value="ECO:0007669"/>
    <property type="project" value="InterPro"/>
</dbReference>
<feature type="domain" description="Peptidase C1A papain C-terminal" evidence="2">
    <location>
        <begin position="140"/>
        <end position="340"/>
    </location>
</feature>
<name>A0A653AHX6_UNCDX</name>
<gene>
    <name evidence="3" type="ORF">TRIP_B50239</name>
</gene>
<dbReference type="Pfam" id="PF00112">
    <property type="entry name" value="Peptidase_C1"/>
    <property type="match status" value="1"/>
</dbReference>
<comment type="similarity">
    <text evidence="1">Belongs to the peptidase C1 family.</text>
</comment>
<dbReference type="AlphaFoldDB" id="A0A653AHX6"/>
<evidence type="ECO:0000259" key="2">
    <source>
        <dbReference type="SMART" id="SM00645"/>
    </source>
</evidence>
<dbReference type="PRINTS" id="PR00705">
    <property type="entry name" value="PAPAIN"/>
</dbReference>
<dbReference type="EMBL" id="UPXX01000032">
    <property type="protein sequence ID" value="VBB47305.1"/>
    <property type="molecule type" value="Genomic_DNA"/>
</dbReference>
<dbReference type="PANTHER" id="PTHR12411">
    <property type="entry name" value="CYSTEINE PROTEASE FAMILY C1-RELATED"/>
    <property type="match status" value="1"/>
</dbReference>
<organism evidence="3">
    <name type="scientific">Uncultured Desulfatiglans sp</name>
    <dbReference type="NCBI Taxonomy" id="1748965"/>
    <lineage>
        <taxon>Bacteria</taxon>
        <taxon>Pseudomonadati</taxon>
        <taxon>Thermodesulfobacteriota</taxon>
        <taxon>Desulfobacteria</taxon>
        <taxon>Desulfatiglandales</taxon>
        <taxon>Desulfatiglandaceae</taxon>
        <taxon>Desulfatiglans</taxon>
        <taxon>environmental samples</taxon>
    </lineage>
</organism>
<dbReference type="InterPro" id="IPR000668">
    <property type="entry name" value="Peptidase_C1A_C"/>
</dbReference>
<dbReference type="InterPro" id="IPR013128">
    <property type="entry name" value="Peptidase_C1A"/>
</dbReference>
<evidence type="ECO:0000313" key="3">
    <source>
        <dbReference type="EMBL" id="VBB47305.1"/>
    </source>
</evidence>
<dbReference type="Gene3D" id="3.90.70.10">
    <property type="entry name" value="Cysteine proteinases"/>
    <property type="match status" value="1"/>
</dbReference>
<protein>
    <submittedName>
        <fullName evidence="3">Putative cysteine peptidase</fullName>
    </submittedName>
</protein>
<reference evidence="3" key="1">
    <citation type="submission" date="2018-07" db="EMBL/GenBank/DDBJ databases">
        <authorList>
            <consortium name="Genoscope - CEA"/>
            <person name="William W."/>
        </authorList>
    </citation>
    <scope>NUCLEOTIDE SEQUENCE</scope>
    <source>
        <strain evidence="3">IK1</strain>
    </source>
</reference>
<dbReference type="GO" id="GO:0006508">
    <property type="term" value="P:proteolysis"/>
    <property type="evidence" value="ECO:0007669"/>
    <property type="project" value="InterPro"/>
</dbReference>
<proteinExistence type="inferred from homology"/>
<dbReference type="SUPFAM" id="SSF54001">
    <property type="entry name" value="Cysteine proteinases"/>
    <property type="match status" value="1"/>
</dbReference>
<dbReference type="SMART" id="SM00645">
    <property type="entry name" value="Pept_C1"/>
    <property type="match status" value="1"/>
</dbReference>
<sequence>MRLCETAFRSDLAVASCRASIPVQISPGFLLRFLVKDATLCSSKQIPDQTGFSGDGMSYNKWKLACWAVCAFLILAASRPALALDLWSIQKAIDLRNARWKAGHNSITELTNNERLSRLGFAPDWDRGESPLFSGFADALPERFDWRDAGAVSPVKDQGNCGSCWAFSMVAALESIALIQGITEPDFSEQFLVSYSFLDHGCMGGSLWTSAVFLKRLGTVDEDCMPYRENGLKWPPPCLEWCTSRSGTLGWTGIAHTVDALKAAVYQGPVAAGFYVYEDFYHYESGVYTYTTGELQGGHAIEIIGWDDVDQCFIVKNSWGTEWGEEGFFRIGYSEVNPPVFFGISAIRMEGLWTGP</sequence>
<dbReference type="InterPro" id="IPR039417">
    <property type="entry name" value="Peptidase_C1A_papain-like"/>
</dbReference>
<dbReference type="InterPro" id="IPR025660">
    <property type="entry name" value="Pept_his_AS"/>
</dbReference>
<accession>A0A653AHX6</accession>
<dbReference type="CDD" id="cd02248">
    <property type="entry name" value="Peptidase_C1A"/>
    <property type="match status" value="1"/>
</dbReference>
<dbReference type="InterPro" id="IPR038765">
    <property type="entry name" value="Papain-like_cys_pep_sf"/>
</dbReference>
<dbReference type="PROSITE" id="PS00639">
    <property type="entry name" value="THIOL_PROTEASE_HIS"/>
    <property type="match status" value="1"/>
</dbReference>